<proteinExistence type="inferred from homology"/>
<keyword evidence="4" id="KW-0731">Sigma factor</keyword>
<dbReference type="Proteomes" id="UP000741013">
    <property type="component" value="Unassembled WGS sequence"/>
</dbReference>
<dbReference type="Gene3D" id="1.10.10.10">
    <property type="entry name" value="Winged helix-like DNA-binding domain superfamily/Winged helix DNA-binding domain"/>
    <property type="match status" value="1"/>
</dbReference>
<dbReference type="PANTHER" id="PTHR30173:SF36">
    <property type="entry name" value="ECF RNA POLYMERASE SIGMA FACTOR SIGJ"/>
    <property type="match status" value="1"/>
</dbReference>
<dbReference type="NCBIfam" id="NF007214">
    <property type="entry name" value="PRK09636.1"/>
    <property type="match status" value="1"/>
</dbReference>
<keyword evidence="3" id="KW-0805">Transcription regulation</keyword>
<feature type="domain" description="RNA polymerase sigma-70 region 2" evidence="7">
    <location>
        <begin position="9"/>
        <end position="70"/>
    </location>
</feature>
<dbReference type="InterPro" id="IPR014284">
    <property type="entry name" value="RNA_pol_sigma-70_dom"/>
</dbReference>
<feature type="region of interest" description="Disordered" evidence="6">
    <location>
        <begin position="290"/>
        <end position="327"/>
    </location>
</feature>
<evidence type="ECO:0000256" key="1">
    <source>
        <dbReference type="ARBA" id="ARBA00010641"/>
    </source>
</evidence>
<dbReference type="InterPro" id="IPR007627">
    <property type="entry name" value="RNA_pol_sigma70_r2"/>
</dbReference>
<dbReference type="Pfam" id="PF08281">
    <property type="entry name" value="Sigma70_r4_2"/>
    <property type="match status" value="1"/>
</dbReference>
<feature type="compositionally biased region" description="Low complexity" evidence="6">
    <location>
        <begin position="307"/>
        <end position="319"/>
    </location>
</feature>
<accession>A0ABS4PW22</accession>
<feature type="domain" description="RNA polymerase sigma factor 70 region 4 type 2" evidence="8">
    <location>
        <begin position="106"/>
        <end position="154"/>
    </location>
</feature>
<gene>
    <name evidence="9" type="ORF">JOM49_004595</name>
</gene>
<dbReference type="RefSeq" id="WP_209666282.1">
    <property type="nucleotide sequence ID" value="NZ_JAGGMS010000001.1"/>
</dbReference>
<evidence type="ECO:0000256" key="5">
    <source>
        <dbReference type="ARBA" id="ARBA00023163"/>
    </source>
</evidence>
<comment type="subunit">
    <text evidence="2">Interacts transiently with the RNA polymerase catalytic core formed by RpoA, RpoB, RpoC and RpoZ (2 alpha, 1 beta, 1 beta' and 1 omega subunit) to form the RNA polymerase holoenzyme that can initiate transcription.</text>
</comment>
<dbReference type="SUPFAM" id="SSF88946">
    <property type="entry name" value="Sigma2 domain of RNA polymerase sigma factors"/>
    <property type="match status" value="1"/>
</dbReference>
<dbReference type="InterPro" id="IPR032710">
    <property type="entry name" value="NTF2-like_dom_sf"/>
</dbReference>
<dbReference type="Gene3D" id="3.10.450.50">
    <property type="match status" value="1"/>
</dbReference>
<dbReference type="Gene3D" id="1.10.1740.10">
    <property type="match status" value="1"/>
</dbReference>
<dbReference type="InterPro" id="IPR036388">
    <property type="entry name" value="WH-like_DNA-bd_sf"/>
</dbReference>
<sequence length="327" mass="35485">MTAGSLEQFEAARPRLFSLAYRMLGEAAEAEDVVQEAYLRWEKAGPVATPAAWLTRVAANLCLTRLTSARARRERYTGPWLPEPVVTGMGPLETVEQLDSLRFGVLVLLERLTPAERAAFVLREGFDYSHREIAGLLGVSEANARQLYRRAREHVGEPRKRFEAPVHKEVVERLLTAMHRGDLPTLERLLAEDVVAWSDGGGKVSAARRPITGRAKVLRFLLGLARHPRLASAGFTVAPVNGEPALLVFESGALIAVMVPEFTGGRLSEIRNVLNPEKLAFAAAQLANGQAGTRHDGSRPLRPSNCSSALASSGTSTTGPKRPGSRG</sequence>
<dbReference type="PANTHER" id="PTHR30173">
    <property type="entry name" value="SIGMA 19 FACTOR"/>
    <property type="match status" value="1"/>
</dbReference>
<name>A0ABS4PW22_9PSEU</name>
<dbReference type="InterPro" id="IPR052704">
    <property type="entry name" value="ECF_Sigma-70_Domain"/>
</dbReference>
<dbReference type="InterPro" id="IPR013325">
    <property type="entry name" value="RNA_pol_sigma_r2"/>
</dbReference>
<dbReference type="CDD" id="cd06171">
    <property type="entry name" value="Sigma70_r4"/>
    <property type="match status" value="1"/>
</dbReference>
<dbReference type="SUPFAM" id="SSF54427">
    <property type="entry name" value="NTF2-like"/>
    <property type="match status" value="1"/>
</dbReference>
<evidence type="ECO:0000256" key="3">
    <source>
        <dbReference type="ARBA" id="ARBA00023015"/>
    </source>
</evidence>
<evidence type="ECO:0000259" key="7">
    <source>
        <dbReference type="Pfam" id="PF04542"/>
    </source>
</evidence>
<keyword evidence="5" id="KW-0804">Transcription</keyword>
<dbReference type="NCBIfam" id="TIGR02937">
    <property type="entry name" value="sigma70-ECF"/>
    <property type="match status" value="1"/>
</dbReference>
<organism evidence="9 10">
    <name type="scientific">Amycolatopsis magusensis</name>
    <dbReference type="NCBI Taxonomy" id="882444"/>
    <lineage>
        <taxon>Bacteria</taxon>
        <taxon>Bacillati</taxon>
        <taxon>Actinomycetota</taxon>
        <taxon>Actinomycetes</taxon>
        <taxon>Pseudonocardiales</taxon>
        <taxon>Pseudonocardiaceae</taxon>
        <taxon>Amycolatopsis</taxon>
    </lineage>
</organism>
<keyword evidence="10" id="KW-1185">Reference proteome</keyword>
<dbReference type="EMBL" id="JAGGMS010000001">
    <property type="protein sequence ID" value="MBP2183069.1"/>
    <property type="molecule type" value="Genomic_DNA"/>
</dbReference>
<evidence type="ECO:0000256" key="2">
    <source>
        <dbReference type="ARBA" id="ARBA00011344"/>
    </source>
</evidence>
<evidence type="ECO:0000259" key="8">
    <source>
        <dbReference type="Pfam" id="PF08281"/>
    </source>
</evidence>
<dbReference type="InterPro" id="IPR013249">
    <property type="entry name" value="RNA_pol_sigma70_r4_t2"/>
</dbReference>
<evidence type="ECO:0000256" key="6">
    <source>
        <dbReference type="SAM" id="MobiDB-lite"/>
    </source>
</evidence>
<reference evidence="9 10" key="1">
    <citation type="submission" date="2021-03" db="EMBL/GenBank/DDBJ databases">
        <title>Sequencing the genomes of 1000 actinobacteria strains.</title>
        <authorList>
            <person name="Klenk H.-P."/>
        </authorList>
    </citation>
    <scope>NUCLEOTIDE SEQUENCE [LARGE SCALE GENOMIC DNA]</scope>
    <source>
        <strain evidence="9 10">DSM 45510</strain>
    </source>
</reference>
<dbReference type="Pfam" id="PF04542">
    <property type="entry name" value="Sigma70_r2"/>
    <property type="match status" value="1"/>
</dbReference>
<evidence type="ECO:0000313" key="10">
    <source>
        <dbReference type="Proteomes" id="UP000741013"/>
    </source>
</evidence>
<protein>
    <submittedName>
        <fullName evidence="9">RNA polymerase sigma-70 factor (ECF subfamily)</fullName>
    </submittedName>
</protein>
<comment type="similarity">
    <text evidence="1">Belongs to the sigma-70 factor family. ECF subfamily.</text>
</comment>
<dbReference type="SUPFAM" id="SSF88659">
    <property type="entry name" value="Sigma3 and sigma4 domains of RNA polymerase sigma factors"/>
    <property type="match status" value="1"/>
</dbReference>
<dbReference type="InterPro" id="IPR013324">
    <property type="entry name" value="RNA_pol_sigma_r3/r4-like"/>
</dbReference>
<comment type="caution">
    <text evidence="9">The sequence shown here is derived from an EMBL/GenBank/DDBJ whole genome shotgun (WGS) entry which is preliminary data.</text>
</comment>
<evidence type="ECO:0000256" key="4">
    <source>
        <dbReference type="ARBA" id="ARBA00023082"/>
    </source>
</evidence>
<evidence type="ECO:0000313" key="9">
    <source>
        <dbReference type="EMBL" id="MBP2183069.1"/>
    </source>
</evidence>